<keyword evidence="2" id="KW-1185">Reference proteome</keyword>
<dbReference type="AlphaFoldDB" id="A0A9X0U6L6"/>
<accession>A0A9X0U6L6</accession>
<gene>
    <name evidence="1" type="ORF">HDF14_005247</name>
</gene>
<evidence type="ECO:0000313" key="2">
    <source>
        <dbReference type="Proteomes" id="UP000535182"/>
    </source>
</evidence>
<organism evidence="1 2">
    <name type="scientific">Tunturiibacter gelidiferens</name>
    <dbReference type="NCBI Taxonomy" id="3069689"/>
    <lineage>
        <taxon>Bacteria</taxon>
        <taxon>Pseudomonadati</taxon>
        <taxon>Acidobacteriota</taxon>
        <taxon>Terriglobia</taxon>
        <taxon>Terriglobales</taxon>
        <taxon>Acidobacteriaceae</taxon>
        <taxon>Tunturiibacter</taxon>
    </lineage>
</organism>
<reference evidence="1 2" key="1">
    <citation type="submission" date="2020-08" db="EMBL/GenBank/DDBJ databases">
        <title>Genomic Encyclopedia of Type Strains, Phase IV (KMG-V): Genome sequencing to study the core and pangenomes of soil and plant-associated prokaryotes.</title>
        <authorList>
            <person name="Whitman W."/>
        </authorList>
    </citation>
    <scope>NUCLEOTIDE SEQUENCE [LARGE SCALE GENOMIC DNA]</scope>
    <source>
        <strain evidence="1 2">X5P2</strain>
    </source>
</reference>
<dbReference type="EMBL" id="JACHEB010000016">
    <property type="protein sequence ID" value="MBB5331598.1"/>
    <property type="molecule type" value="Genomic_DNA"/>
</dbReference>
<proteinExistence type="predicted"/>
<evidence type="ECO:0000313" key="1">
    <source>
        <dbReference type="EMBL" id="MBB5331598.1"/>
    </source>
</evidence>
<protein>
    <submittedName>
        <fullName evidence="1">Uncharacterized protein</fullName>
    </submittedName>
</protein>
<sequence>MRSGCEPVEIINHSWFVAPIRRFLLVLAPEQEVRTDEYGNHVGNTVFWDGTHAGLDQMRRMMPECQITCCVKGRQADGMPRHASDLERPTLKIDYPGGEVEYVEAG</sequence>
<name>A0A9X0U6L6_9BACT</name>
<comment type="caution">
    <text evidence="1">The sequence shown here is derived from an EMBL/GenBank/DDBJ whole genome shotgun (WGS) entry which is preliminary data.</text>
</comment>
<dbReference type="RefSeq" id="WP_183981418.1">
    <property type="nucleotide sequence ID" value="NZ_JACHEB010000016.1"/>
</dbReference>
<dbReference type="Proteomes" id="UP000535182">
    <property type="component" value="Unassembled WGS sequence"/>
</dbReference>